<dbReference type="AlphaFoldDB" id="A0A9N9DP25"/>
<sequence length="61" mass="7245">LKYLLQNVLDSKTIQTAQQIRPRNYDDKIQYFNRYMGEDEDAEDFDERSSSKSNPIIEAEN</sequence>
<name>A0A9N9DP25_9GLOM</name>
<feature type="non-terminal residue" evidence="2">
    <location>
        <position position="1"/>
    </location>
</feature>
<accession>A0A9N9DP25</accession>
<protein>
    <submittedName>
        <fullName evidence="2">1276_t:CDS:1</fullName>
    </submittedName>
</protein>
<evidence type="ECO:0000256" key="1">
    <source>
        <dbReference type="SAM" id="MobiDB-lite"/>
    </source>
</evidence>
<organism evidence="2 3">
    <name type="scientific">Funneliformis caledonium</name>
    <dbReference type="NCBI Taxonomy" id="1117310"/>
    <lineage>
        <taxon>Eukaryota</taxon>
        <taxon>Fungi</taxon>
        <taxon>Fungi incertae sedis</taxon>
        <taxon>Mucoromycota</taxon>
        <taxon>Glomeromycotina</taxon>
        <taxon>Glomeromycetes</taxon>
        <taxon>Glomerales</taxon>
        <taxon>Glomeraceae</taxon>
        <taxon>Funneliformis</taxon>
    </lineage>
</organism>
<gene>
    <name evidence="2" type="ORF">FCALED_LOCUS10793</name>
</gene>
<reference evidence="2" key="1">
    <citation type="submission" date="2021-06" db="EMBL/GenBank/DDBJ databases">
        <authorList>
            <person name="Kallberg Y."/>
            <person name="Tangrot J."/>
            <person name="Rosling A."/>
        </authorList>
    </citation>
    <scope>NUCLEOTIDE SEQUENCE</scope>
    <source>
        <strain evidence="2">UK204</strain>
    </source>
</reference>
<proteinExistence type="predicted"/>
<evidence type="ECO:0000313" key="3">
    <source>
        <dbReference type="Proteomes" id="UP000789570"/>
    </source>
</evidence>
<dbReference type="Proteomes" id="UP000789570">
    <property type="component" value="Unassembled WGS sequence"/>
</dbReference>
<feature type="region of interest" description="Disordered" evidence="1">
    <location>
        <begin position="36"/>
        <end position="61"/>
    </location>
</feature>
<comment type="caution">
    <text evidence="2">The sequence shown here is derived from an EMBL/GenBank/DDBJ whole genome shotgun (WGS) entry which is preliminary data.</text>
</comment>
<keyword evidence="3" id="KW-1185">Reference proteome</keyword>
<evidence type="ECO:0000313" key="2">
    <source>
        <dbReference type="EMBL" id="CAG8645578.1"/>
    </source>
</evidence>
<dbReference type="EMBL" id="CAJVPQ010004142">
    <property type="protein sequence ID" value="CAG8645578.1"/>
    <property type="molecule type" value="Genomic_DNA"/>
</dbReference>